<reference evidence="2 3" key="1">
    <citation type="journal article" date="2011" name="Stand. Genomic Sci.">
        <title>Complete genome sequence of Haliscomenobacter hydrossis type strain (O).</title>
        <authorList>
            <consortium name="US DOE Joint Genome Institute (JGI-PGF)"/>
            <person name="Daligault H."/>
            <person name="Lapidus A."/>
            <person name="Zeytun A."/>
            <person name="Nolan M."/>
            <person name="Lucas S."/>
            <person name="Del Rio T.G."/>
            <person name="Tice H."/>
            <person name="Cheng J.F."/>
            <person name="Tapia R."/>
            <person name="Han C."/>
            <person name="Goodwin L."/>
            <person name="Pitluck S."/>
            <person name="Liolios K."/>
            <person name="Pagani I."/>
            <person name="Ivanova N."/>
            <person name="Huntemann M."/>
            <person name="Mavromatis K."/>
            <person name="Mikhailova N."/>
            <person name="Pati A."/>
            <person name="Chen A."/>
            <person name="Palaniappan K."/>
            <person name="Land M."/>
            <person name="Hauser L."/>
            <person name="Brambilla E.M."/>
            <person name="Rohde M."/>
            <person name="Verbarg S."/>
            <person name="Goker M."/>
            <person name="Bristow J."/>
            <person name="Eisen J.A."/>
            <person name="Markowitz V."/>
            <person name="Hugenholtz P."/>
            <person name="Kyrpides N.C."/>
            <person name="Klenk H.P."/>
            <person name="Woyke T."/>
        </authorList>
    </citation>
    <scope>NUCLEOTIDE SEQUENCE [LARGE SCALE GENOMIC DNA]</scope>
    <source>
        <strain evidence="3">ATCC 27775 / DSM 1100 / LMG 10767 / O</strain>
    </source>
</reference>
<feature type="signal peptide" evidence="1">
    <location>
        <begin position="1"/>
        <end position="18"/>
    </location>
</feature>
<dbReference type="eggNOG" id="ENOG5032QKE">
    <property type="taxonomic scope" value="Bacteria"/>
</dbReference>
<organism evidence="2 3">
    <name type="scientific">Haliscomenobacter hydrossis (strain ATCC 27775 / DSM 1100 / LMG 10767 / O)</name>
    <dbReference type="NCBI Taxonomy" id="760192"/>
    <lineage>
        <taxon>Bacteria</taxon>
        <taxon>Pseudomonadati</taxon>
        <taxon>Bacteroidota</taxon>
        <taxon>Saprospiria</taxon>
        <taxon>Saprospirales</taxon>
        <taxon>Haliscomenobacteraceae</taxon>
        <taxon>Haliscomenobacter</taxon>
    </lineage>
</organism>
<dbReference type="EMBL" id="CP002691">
    <property type="protein sequence ID" value="AEE50644.1"/>
    <property type="molecule type" value="Genomic_DNA"/>
</dbReference>
<dbReference type="AlphaFoldDB" id="F4L211"/>
<evidence type="ECO:0000313" key="3">
    <source>
        <dbReference type="Proteomes" id="UP000008461"/>
    </source>
</evidence>
<accession>F4L211</accession>
<dbReference type="STRING" id="760192.Halhy_2776"/>
<feature type="chain" id="PRO_5003312412" evidence="1">
    <location>
        <begin position="19"/>
        <end position="472"/>
    </location>
</feature>
<protein>
    <submittedName>
        <fullName evidence="2">Uncharacterized protein</fullName>
    </submittedName>
</protein>
<proteinExistence type="predicted"/>
<dbReference type="Proteomes" id="UP000008461">
    <property type="component" value="Chromosome"/>
</dbReference>
<keyword evidence="1" id="KW-0732">Signal</keyword>
<dbReference type="HOGENOM" id="CLU_582518_0_0_10"/>
<sequence>MRHLLLLFVLLTTFQLSAQRVVVSEELPLRNDISYDVIGELKGRVLLFRNRTDKFEIQAFDENMRSSWSKEIELEKRQPSIIGVNNLRDSFTVIYHHRDKGNTIVRADHFDPSANKRQTLLLKDYGFTFFTPTFHLERSEDRSKVLIYHIDRSTFNVLVFDNASFTLLWEKSFQIDDFTDGVDVMHMLVSNEGEMFMVLEKDNVMSRREKHRFDLFVCSPASPSINQFAIFMQDKVTYDVKFIIDNLNHRFCGGGLYFERNIERAEGYFHLSLPRNDLLNHRLRFHPFDDSFVSDLEGKEIRQNRGLVEIGINNIVLRKDGGMLIFGEENRNSTRFSTNVPRMGFDNVSRNTIDYYYNDIFAISVHPDGEEHWKKVLYKKQYSQDDDGAYSSFFLFKTPSNLRLIFNDEIKFENTVSEYLIKGTGDNERHSLLSTELLKLRLRFRDAIQISGDKMVVPSERRGQLRVAKIIL</sequence>
<name>F4L211_HALH1</name>
<reference key="2">
    <citation type="submission" date="2011-04" db="EMBL/GenBank/DDBJ databases">
        <title>Complete sequence of chromosome of Haliscomenobacter hydrossis DSM 1100.</title>
        <authorList>
            <consortium name="US DOE Joint Genome Institute (JGI-PGF)"/>
            <person name="Lucas S."/>
            <person name="Han J."/>
            <person name="Lapidus A."/>
            <person name="Bruce D."/>
            <person name="Goodwin L."/>
            <person name="Pitluck S."/>
            <person name="Peters L."/>
            <person name="Kyrpides N."/>
            <person name="Mavromatis K."/>
            <person name="Ivanova N."/>
            <person name="Ovchinnikova G."/>
            <person name="Pagani I."/>
            <person name="Daligault H."/>
            <person name="Detter J.C."/>
            <person name="Han C."/>
            <person name="Land M."/>
            <person name="Hauser L."/>
            <person name="Markowitz V."/>
            <person name="Cheng J.-F."/>
            <person name="Hugenholtz P."/>
            <person name="Woyke T."/>
            <person name="Wu D."/>
            <person name="Verbarg S."/>
            <person name="Frueling A."/>
            <person name="Brambilla E."/>
            <person name="Klenk H.-P."/>
            <person name="Eisen J.A."/>
        </authorList>
    </citation>
    <scope>NUCLEOTIDE SEQUENCE</scope>
    <source>
        <strain>DSM 1100</strain>
    </source>
</reference>
<keyword evidence="3" id="KW-1185">Reference proteome</keyword>
<gene>
    <name evidence="2" type="ordered locus">Halhy_2776</name>
</gene>
<dbReference type="OrthoDB" id="1490253at2"/>
<evidence type="ECO:0000256" key="1">
    <source>
        <dbReference type="SAM" id="SignalP"/>
    </source>
</evidence>
<dbReference type="RefSeq" id="WP_013765192.1">
    <property type="nucleotide sequence ID" value="NC_015510.1"/>
</dbReference>
<evidence type="ECO:0000313" key="2">
    <source>
        <dbReference type="EMBL" id="AEE50644.1"/>
    </source>
</evidence>
<dbReference type="KEGG" id="hhy:Halhy_2776"/>